<keyword evidence="1" id="KW-0812">Transmembrane</keyword>
<dbReference type="InterPro" id="IPR002656">
    <property type="entry name" value="Acyl_transf_3_dom"/>
</dbReference>
<sequence>MHSLNIQYNPRIDQLRWLAATLVFLFHFYLEYAGAGGARLGGPWTALITEGHTGVGLFFTLSGFLFMQIALHQHGAGREIVYRDFLRNRVLRIVPLYLVIFLVATSIGRDKFAPQDLLYLFVSNLGLAPTSGTVITGAAWTISLEFLFYMVFPFLARFTIERGLAYLGGWLVLMAFFKVAAYTVNENSTLMYFSTWVGRFDQFLIGMAAAMLYARWRNALPRWAPLLLVASVVLVLWDTALMHRIAPFGATPRSAFWIVWPTLESVGWAALILAWVSFAPRLPTALERALSQGGKISFSFYLLHMGLLHVFASRIGLVAPTGVVWLDAAIMLAVAYGATWALSTLCYHIVEEPFLRMRRNYGGHRVQAAQAEVH</sequence>
<feature type="transmembrane region" description="Helical" evidence="1">
    <location>
        <begin position="196"/>
        <end position="214"/>
    </location>
</feature>
<evidence type="ECO:0000313" key="4">
    <source>
        <dbReference type="Proteomes" id="UP001163336"/>
    </source>
</evidence>
<reference evidence="3" key="1">
    <citation type="submission" date="2022-11" db="EMBL/GenBank/DDBJ databases">
        <title>Isolation and characterization of PLA-degrading bacterium Massilia sp. from Antarctic soil.</title>
        <authorList>
            <person name="Sato K."/>
            <person name="Gomez-Fuentes C."/>
            <person name="Ahmad S.A."/>
            <person name="Zulkharnain A."/>
        </authorList>
    </citation>
    <scope>NUCLEOTIDE SEQUENCE</scope>
    <source>
        <strain evidence="3">N-3</strain>
    </source>
</reference>
<feature type="transmembrane region" description="Helical" evidence="1">
    <location>
        <begin position="164"/>
        <end position="184"/>
    </location>
</feature>
<evidence type="ECO:0000256" key="1">
    <source>
        <dbReference type="SAM" id="Phobius"/>
    </source>
</evidence>
<feature type="transmembrane region" description="Helical" evidence="1">
    <location>
        <begin position="127"/>
        <end position="152"/>
    </location>
</feature>
<dbReference type="PANTHER" id="PTHR23028:SF53">
    <property type="entry name" value="ACYL_TRANSF_3 DOMAIN-CONTAINING PROTEIN"/>
    <property type="match status" value="1"/>
</dbReference>
<name>A0ABN6TF75_9BURK</name>
<keyword evidence="4" id="KW-1185">Reference proteome</keyword>
<gene>
    <name evidence="3" type="ORF">MasN3_43730</name>
</gene>
<feature type="transmembrane region" description="Helical" evidence="1">
    <location>
        <begin position="90"/>
        <end position="107"/>
    </location>
</feature>
<accession>A0ABN6TF75</accession>
<feature type="transmembrane region" description="Helical" evidence="1">
    <location>
        <begin position="329"/>
        <end position="350"/>
    </location>
</feature>
<protein>
    <submittedName>
        <fullName evidence="3">Acyltransferase</fullName>
    </submittedName>
</protein>
<feature type="transmembrane region" description="Helical" evidence="1">
    <location>
        <begin position="298"/>
        <end position="317"/>
    </location>
</feature>
<feature type="domain" description="Acyltransferase 3" evidence="2">
    <location>
        <begin position="10"/>
        <end position="342"/>
    </location>
</feature>
<dbReference type="RefSeq" id="WP_281910261.1">
    <property type="nucleotide sequence ID" value="NZ_AP026966.1"/>
</dbReference>
<feature type="transmembrane region" description="Helical" evidence="1">
    <location>
        <begin position="52"/>
        <end position="70"/>
    </location>
</feature>
<keyword evidence="1" id="KW-0472">Membrane</keyword>
<feature type="transmembrane region" description="Helical" evidence="1">
    <location>
        <begin position="226"/>
        <end position="246"/>
    </location>
</feature>
<proteinExistence type="predicted"/>
<dbReference type="PANTHER" id="PTHR23028">
    <property type="entry name" value="ACETYLTRANSFERASE"/>
    <property type="match status" value="1"/>
</dbReference>
<organism evidence="3 4">
    <name type="scientific">Massilia varians</name>
    <dbReference type="NCBI Taxonomy" id="457921"/>
    <lineage>
        <taxon>Bacteria</taxon>
        <taxon>Pseudomonadati</taxon>
        <taxon>Pseudomonadota</taxon>
        <taxon>Betaproteobacteria</taxon>
        <taxon>Burkholderiales</taxon>
        <taxon>Oxalobacteraceae</taxon>
        <taxon>Telluria group</taxon>
        <taxon>Massilia</taxon>
    </lineage>
</organism>
<dbReference type="Proteomes" id="UP001163336">
    <property type="component" value="Chromosome"/>
</dbReference>
<dbReference type="Pfam" id="PF01757">
    <property type="entry name" value="Acyl_transf_3"/>
    <property type="match status" value="1"/>
</dbReference>
<evidence type="ECO:0000259" key="2">
    <source>
        <dbReference type="Pfam" id="PF01757"/>
    </source>
</evidence>
<keyword evidence="3" id="KW-0808">Transferase</keyword>
<keyword evidence="1" id="KW-1133">Transmembrane helix</keyword>
<evidence type="ECO:0000313" key="3">
    <source>
        <dbReference type="EMBL" id="BDT60879.1"/>
    </source>
</evidence>
<dbReference type="InterPro" id="IPR050879">
    <property type="entry name" value="Acyltransferase_3"/>
</dbReference>
<feature type="transmembrane region" description="Helical" evidence="1">
    <location>
        <begin position="258"/>
        <end position="278"/>
    </location>
</feature>
<dbReference type="EMBL" id="AP026966">
    <property type="protein sequence ID" value="BDT60879.1"/>
    <property type="molecule type" value="Genomic_DNA"/>
</dbReference>
<keyword evidence="3" id="KW-0012">Acyltransferase</keyword>
<dbReference type="GO" id="GO:0016746">
    <property type="term" value="F:acyltransferase activity"/>
    <property type="evidence" value="ECO:0007669"/>
    <property type="project" value="UniProtKB-KW"/>
</dbReference>
<feature type="transmembrane region" description="Helical" evidence="1">
    <location>
        <begin position="15"/>
        <end position="32"/>
    </location>
</feature>